<organism evidence="3 4">
    <name type="scientific">Cryobacterium psychrotolerans</name>
    <dbReference type="NCBI Taxonomy" id="386301"/>
    <lineage>
        <taxon>Bacteria</taxon>
        <taxon>Bacillati</taxon>
        <taxon>Actinomycetota</taxon>
        <taxon>Actinomycetes</taxon>
        <taxon>Micrococcales</taxon>
        <taxon>Microbacteriaceae</taxon>
        <taxon>Cryobacterium</taxon>
    </lineage>
</organism>
<dbReference type="Pfam" id="PF12697">
    <property type="entry name" value="Abhydrolase_6"/>
    <property type="match status" value="1"/>
</dbReference>
<dbReference type="InterPro" id="IPR050228">
    <property type="entry name" value="Carboxylesterase_BioH"/>
</dbReference>
<dbReference type="AlphaFoldDB" id="A0A1G8YJR0"/>
<dbReference type="Proteomes" id="UP000198701">
    <property type="component" value="Unassembled WGS sequence"/>
</dbReference>
<evidence type="ECO:0000259" key="2">
    <source>
        <dbReference type="Pfam" id="PF12697"/>
    </source>
</evidence>
<sequence length="306" mass="32462">MTPEYAPTDPFGRMPVPSGVEVVALSLPVGLLTALHARPVGAPRGVVLFVPGFTGSKEDFLDFLPLVAAEGWEAWAYSQRGQADSVAPVGVDEYSLDAYAGDLLAVARQVGQGRPVHLVGHSFGGIVARAAAIASPALFADITLLCSGPHGWPRRNAKNAALVRAKGSAAWWDRDNPLLVGRPDEELTADQAFRRLRLARTSDENLLGAIRILADETDTTVDLAATALPVLVAHGVDDAAWPQDWQRAMAARLDAPYLVIPGAAHSPQRENPGATAAVLHDFWGRPAPAAPDPTDSRARPEPGQPR</sequence>
<dbReference type="InterPro" id="IPR000073">
    <property type="entry name" value="AB_hydrolase_1"/>
</dbReference>
<dbReference type="OrthoDB" id="3211023at2"/>
<protein>
    <submittedName>
        <fullName evidence="3">Pimeloyl-ACP methyl ester carboxylesterase</fullName>
    </submittedName>
</protein>
<evidence type="ECO:0000313" key="3">
    <source>
        <dbReference type="EMBL" id="SDK03109.1"/>
    </source>
</evidence>
<dbReference type="GO" id="GO:0003824">
    <property type="term" value="F:catalytic activity"/>
    <property type="evidence" value="ECO:0007669"/>
    <property type="project" value="UniProtKB-ARBA"/>
</dbReference>
<accession>A0A1G8YJR0</accession>
<evidence type="ECO:0000256" key="1">
    <source>
        <dbReference type="SAM" id="MobiDB-lite"/>
    </source>
</evidence>
<name>A0A1G8YJR0_9MICO</name>
<dbReference type="STRING" id="386301.SAMN05216282_102184"/>
<dbReference type="InterPro" id="IPR029058">
    <property type="entry name" value="AB_hydrolase_fold"/>
</dbReference>
<feature type="region of interest" description="Disordered" evidence="1">
    <location>
        <begin position="264"/>
        <end position="306"/>
    </location>
</feature>
<dbReference type="PANTHER" id="PTHR43194:SF2">
    <property type="entry name" value="PEROXISOMAL MEMBRANE PROTEIN LPX1"/>
    <property type="match status" value="1"/>
</dbReference>
<proteinExistence type="predicted"/>
<gene>
    <name evidence="3" type="ORF">SAMN05216282_102184</name>
</gene>
<reference evidence="3 4" key="1">
    <citation type="submission" date="2016-10" db="EMBL/GenBank/DDBJ databases">
        <authorList>
            <person name="de Groot N.N."/>
        </authorList>
    </citation>
    <scope>NUCLEOTIDE SEQUENCE [LARGE SCALE GENOMIC DNA]</scope>
    <source>
        <strain evidence="3 4">CGMCC 1.5382</strain>
    </source>
</reference>
<keyword evidence="4" id="KW-1185">Reference proteome</keyword>
<dbReference type="Gene3D" id="3.40.50.1820">
    <property type="entry name" value="alpha/beta hydrolase"/>
    <property type="match status" value="1"/>
</dbReference>
<evidence type="ECO:0000313" key="4">
    <source>
        <dbReference type="Proteomes" id="UP000198701"/>
    </source>
</evidence>
<dbReference type="RefSeq" id="WP_092321511.1">
    <property type="nucleotide sequence ID" value="NZ_FNFU01000002.1"/>
</dbReference>
<feature type="domain" description="AB hydrolase-1" evidence="2">
    <location>
        <begin position="47"/>
        <end position="277"/>
    </location>
</feature>
<dbReference type="EMBL" id="FNFU01000002">
    <property type="protein sequence ID" value="SDK03109.1"/>
    <property type="molecule type" value="Genomic_DNA"/>
</dbReference>
<dbReference type="SUPFAM" id="SSF53474">
    <property type="entry name" value="alpha/beta-Hydrolases"/>
    <property type="match status" value="1"/>
</dbReference>
<dbReference type="PANTHER" id="PTHR43194">
    <property type="entry name" value="HYDROLASE ALPHA/BETA FOLD FAMILY"/>
    <property type="match status" value="1"/>
</dbReference>